<dbReference type="AlphaFoldDB" id="A0A5B8XZK7"/>
<dbReference type="SUPFAM" id="SSF56112">
    <property type="entry name" value="Protein kinase-like (PK-like)"/>
    <property type="match status" value="1"/>
</dbReference>
<dbReference type="PROSITE" id="PS00108">
    <property type="entry name" value="PROTEIN_KINASE_ST"/>
    <property type="match status" value="1"/>
</dbReference>
<accession>A0A5B8XZK7</accession>
<dbReference type="InterPro" id="IPR011990">
    <property type="entry name" value="TPR-like_helical_dom_sf"/>
</dbReference>
<dbReference type="SMART" id="SM00028">
    <property type="entry name" value="TPR"/>
    <property type="match status" value="6"/>
</dbReference>
<dbReference type="Gene3D" id="1.10.510.10">
    <property type="entry name" value="Transferase(Phosphotransferase) domain 1"/>
    <property type="match status" value="1"/>
</dbReference>
<dbReference type="InterPro" id="IPR041664">
    <property type="entry name" value="AAA_16"/>
</dbReference>
<dbReference type="RefSeq" id="WP_146961607.1">
    <property type="nucleotide sequence ID" value="NZ_CP042467.1"/>
</dbReference>
<dbReference type="SUPFAM" id="SSF52540">
    <property type="entry name" value="P-loop containing nucleoside triphosphate hydrolases"/>
    <property type="match status" value="1"/>
</dbReference>
<dbReference type="OrthoDB" id="5521237at2"/>
<proteinExistence type="predicted"/>
<dbReference type="Pfam" id="PF00069">
    <property type="entry name" value="Pkinase"/>
    <property type="match status" value="1"/>
</dbReference>
<dbReference type="Proteomes" id="UP000321595">
    <property type="component" value="Chromosome"/>
</dbReference>
<dbReference type="PANTHER" id="PTHR43289">
    <property type="entry name" value="MITOGEN-ACTIVATED PROTEIN KINASE KINASE KINASE 20-RELATED"/>
    <property type="match status" value="1"/>
</dbReference>
<keyword evidence="2 5" id="KW-0547">Nucleotide-binding</keyword>
<dbReference type="InterPro" id="IPR017441">
    <property type="entry name" value="Protein_kinase_ATP_BS"/>
</dbReference>
<organism evidence="7 8">
    <name type="scientific">Microvenator marinus</name>
    <dbReference type="NCBI Taxonomy" id="2600177"/>
    <lineage>
        <taxon>Bacteria</taxon>
        <taxon>Deltaproteobacteria</taxon>
        <taxon>Bradymonadales</taxon>
        <taxon>Microvenatoraceae</taxon>
        <taxon>Microvenator</taxon>
    </lineage>
</organism>
<dbReference type="Pfam" id="PF13432">
    <property type="entry name" value="TPR_16"/>
    <property type="match status" value="1"/>
</dbReference>
<dbReference type="PROSITE" id="PS50011">
    <property type="entry name" value="PROTEIN_KINASE_DOM"/>
    <property type="match status" value="1"/>
</dbReference>
<dbReference type="PROSITE" id="PS00107">
    <property type="entry name" value="PROTEIN_KINASE_ATP"/>
    <property type="match status" value="1"/>
</dbReference>
<evidence type="ECO:0000256" key="3">
    <source>
        <dbReference type="ARBA" id="ARBA00022777"/>
    </source>
</evidence>
<dbReference type="Pfam" id="PF13191">
    <property type="entry name" value="AAA_16"/>
    <property type="match status" value="1"/>
</dbReference>
<dbReference type="KEGG" id="bbae:FRD01_16600"/>
<evidence type="ECO:0000313" key="7">
    <source>
        <dbReference type="EMBL" id="QED28829.1"/>
    </source>
</evidence>
<keyword evidence="4 5" id="KW-0067">ATP-binding</keyword>
<sequence length="1242" mass="139038">MTEYDEGAAVAGRFIILERIGEGGMGAVYRALQQSLDREVALKVLHSEVAFTPRARRRFGREARAVARLNHPHIAAVYDFGTDDDERSLWLAMELVNGSALTTLKRTEIDLLRLLSITDQILSALSAAHARAIIHRDLKPSNVLITADDEGREVIKLVDFGLAATQEGELSLQNAPGGLDDEEGEVQSRVIMGTPRYMAPEIFRRKPVDPRVDLYALGVILFEILAGKPPYPGDDPRLVMKGHLKEPIPQLHVRDGAEIPSEFEAIIYKLLAKDPDERYQTANEVREEIQTIIGNYSFVPWMQGPAFGDISQFSRGNMSGASFLSRFGGQTMPPAAMLGASRPGIQSSLAPLVGRQTERRLMEERIRRCVAQREPCLVTIEGEGGIGKSRLAQWIQVRVDEAGIMRSALGADSQNGGGFDGVRSIIDQILGTSEVPYDEVPYVIESRLTKWDFSPEEIDTVARLMQPGGDAMLFNISGPVQDRISQQERVFAAVERVFRRASNERALLLILENLHHAGETTFAFIEHLVVGLHLNPDPIMLVATINSENLLGVTELKDSLGRISRFGGELLRIQLGILDNDEATELVQKILPLDEPLARRVARRAGGNPLHITQIVKYLQESEKLRFEEGKWRLQADVELDREVPQELGDLMRYRVERVASRHPDPVRLKALLDRCAIIGARFDYRLLRNFALAEADQRVIKNLDADLEYLVRDSVFREVGHSGEDILEFNHSLMRDVLLYDMDGKRSQRGLHILAAETKIQFFGNRAAQHGLEIAEHYRRARHPKGVYAFTLKAARAAMASSDLETAIRLFREAMLLAEKDASVEDEFGAEDQGLQEISAVMRSEEVMLEVAHIEVKIDEYEKAREHFRGLLRSPSKAVSAGARWGLGDLALRQGDLDEAYGWFEAALREASQIMETSTRQTLEAQALFGKGHVHLLRGELQQAGQVLPSALELAQQEQVRRLEGDILRRLADVEWSLGAPEKAEIYRRRATMLAESLNDKEVLAESHMHTATYLRRIGQPGRVEEHTQAAIKIYEELGKRHAQAEGFLMLGRLAWARGDFKEAANKYREAHRLYEAFEDRRGTTLCKHRLAELAFSIQKHKETQALVRDAAEGYRSIGDRVGAAFCRLLAGRVELELQNVQQASSTFRSVVETFDEMGHVAGKIQALALLALAQEMLAEHTEVDEILRQVFETVSQVPISQESFATALERLSVLVNPRDPAVALDLDNLAEEAWAMLGRT</sequence>
<name>A0A5B8XZK7_9DELT</name>
<evidence type="ECO:0000259" key="6">
    <source>
        <dbReference type="PROSITE" id="PS50011"/>
    </source>
</evidence>
<reference evidence="7 8" key="1">
    <citation type="submission" date="2019-08" db="EMBL/GenBank/DDBJ databases">
        <authorList>
            <person name="Liang Q."/>
        </authorList>
    </citation>
    <scope>NUCLEOTIDE SEQUENCE [LARGE SCALE GENOMIC DNA]</scope>
    <source>
        <strain evidence="7 8">V1718</strain>
    </source>
</reference>
<dbReference type="InterPro" id="IPR027417">
    <property type="entry name" value="P-loop_NTPase"/>
</dbReference>
<dbReference type="PANTHER" id="PTHR43289:SF6">
    <property type="entry name" value="SERINE_THREONINE-PROTEIN KINASE NEKL-3"/>
    <property type="match status" value="1"/>
</dbReference>
<feature type="binding site" evidence="5">
    <location>
        <position position="43"/>
    </location>
    <ligand>
        <name>ATP</name>
        <dbReference type="ChEBI" id="CHEBI:30616"/>
    </ligand>
</feature>
<dbReference type="InterPro" id="IPR019734">
    <property type="entry name" value="TPR_rpt"/>
</dbReference>
<keyword evidence="1" id="KW-0808">Transferase</keyword>
<dbReference type="InterPro" id="IPR011009">
    <property type="entry name" value="Kinase-like_dom_sf"/>
</dbReference>
<evidence type="ECO:0000256" key="4">
    <source>
        <dbReference type="ARBA" id="ARBA00022840"/>
    </source>
</evidence>
<dbReference type="SMART" id="SM00220">
    <property type="entry name" value="S_TKc"/>
    <property type="match status" value="1"/>
</dbReference>
<dbReference type="SUPFAM" id="SSF48452">
    <property type="entry name" value="TPR-like"/>
    <property type="match status" value="3"/>
</dbReference>
<dbReference type="InterPro" id="IPR000719">
    <property type="entry name" value="Prot_kinase_dom"/>
</dbReference>
<evidence type="ECO:0000256" key="1">
    <source>
        <dbReference type="ARBA" id="ARBA00022679"/>
    </source>
</evidence>
<protein>
    <submittedName>
        <fullName evidence="7">Protein kinase</fullName>
    </submittedName>
</protein>
<keyword evidence="8" id="KW-1185">Reference proteome</keyword>
<dbReference type="GO" id="GO:0005524">
    <property type="term" value="F:ATP binding"/>
    <property type="evidence" value="ECO:0007669"/>
    <property type="project" value="UniProtKB-UniRule"/>
</dbReference>
<dbReference type="EMBL" id="CP042467">
    <property type="protein sequence ID" value="QED28829.1"/>
    <property type="molecule type" value="Genomic_DNA"/>
</dbReference>
<dbReference type="Gene3D" id="3.30.200.20">
    <property type="entry name" value="Phosphorylase Kinase, domain 1"/>
    <property type="match status" value="1"/>
</dbReference>
<dbReference type="CDD" id="cd14014">
    <property type="entry name" value="STKc_PknB_like"/>
    <property type="match status" value="1"/>
</dbReference>
<evidence type="ECO:0000313" key="8">
    <source>
        <dbReference type="Proteomes" id="UP000321595"/>
    </source>
</evidence>
<dbReference type="InterPro" id="IPR008271">
    <property type="entry name" value="Ser/Thr_kinase_AS"/>
</dbReference>
<dbReference type="GO" id="GO:0004674">
    <property type="term" value="F:protein serine/threonine kinase activity"/>
    <property type="evidence" value="ECO:0007669"/>
    <property type="project" value="TreeGrafter"/>
</dbReference>
<gene>
    <name evidence="7" type="ORF">FRD01_16600</name>
</gene>
<feature type="domain" description="Protein kinase" evidence="6">
    <location>
        <begin position="14"/>
        <end position="299"/>
    </location>
</feature>
<evidence type="ECO:0000256" key="2">
    <source>
        <dbReference type="ARBA" id="ARBA00022741"/>
    </source>
</evidence>
<dbReference type="Gene3D" id="1.25.40.10">
    <property type="entry name" value="Tetratricopeptide repeat domain"/>
    <property type="match status" value="3"/>
</dbReference>
<evidence type="ECO:0000256" key="5">
    <source>
        <dbReference type="PROSITE-ProRule" id="PRU10141"/>
    </source>
</evidence>
<keyword evidence="3 7" id="KW-0418">Kinase</keyword>